<feature type="transmembrane region" description="Helical" evidence="1">
    <location>
        <begin position="39"/>
        <end position="59"/>
    </location>
</feature>
<keyword evidence="1" id="KW-0812">Transmembrane</keyword>
<organism evidence="2 3">
    <name type="scientific">Marivirga lumbricoides</name>
    <dbReference type="NCBI Taxonomy" id="1046115"/>
    <lineage>
        <taxon>Bacteria</taxon>
        <taxon>Pseudomonadati</taxon>
        <taxon>Bacteroidota</taxon>
        <taxon>Cytophagia</taxon>
        <taxon>Cytophagales</taxon>
        <taxon>Marivirgaceae</taxon>
        <taxon>Marivirga</taxon>
    </lineage>
</organism>
<evidence type="ECO:0000313" key="3">
    <source>
        <dbReference type="Proteomes" id="UP000636010"/>
    </source>
</evidence>
<comment type="caution">
    <text evidence="2">The sequence shown here is derived from an EMBL/GenBank/DDBJ whole genome shotgun (WGS) entry which is preliminary data.</text>
</comment>
<proteinExistence type="predicted"/>
<evidence type="ECO:0000256" key="1">
    <source>
        <dbReference type="SAM" id="Phobius"/>
    </source>
</evidence>
<keyword evidence="1" id="KW-0472">Membrane</keyword>
<sequence>MIISKPRYQTLFALGVFLILVFGSFFLLLNSLLSSPESFFILKIILAPLTLVIALLVLSKFIAAIKVVKIGNNKINITYLISRSKAEIAIADIKGWTEEIVKTKQGDYKEIKILFGQKKILKLSNKENTEYERVVKYLNAKAKKVKR</sequence>
<name>A0ABQ1MKK1_9BACT</name>
<keyword evidence="3" id="KW-1185">Reference proteome</keyword>
<dbReference type="Proteomes" id="UP000636010">
    <property type="component" value="Unassembled WGS sequence"/>
</dbReference>
<dbReference type="RefSeq" id="WP_188464822.1">
    <property type="nucleotide sequence ID" value="NZ_BAABHU010000009.1"/>
</dbReference>
<protein>
    <recommendedName>
        <fullName evidence="4">DUF5673 domain-containing protein</fullName>
    </recommendedName>
</protein>
<evidence type="ECO:0008006" key="4">
    <source>
        <dbReference type="Google" id="ProtNLM"/>
    </source>
</evidence>
<dbReference type="EMBL" id="BMEC01000009">
    <property type="protein sequence ID" value="GGC42079.1"/>
    <property type="molecule type" value="Genomic_DNA"/>
</dbReference>
<keyword evidence="1" id="KW-1133">Transmembrane helix</keyword>
<reference evidence="3" key="1">
    <citation type="journal article" date="2019" name="Int. J. Syst. Evol. Microbiol.">
        <title>The Global Catalogue of Microorganisms (GCM) 10K type strain sequencing project: providing services to taxonomists for standard genome sequencing and annotation.</title>
        <authorList>
            <consortium name="The Broad Institute Genomics Platform"/>
            <consortium name="The Broad Institute Genome Sequencing Center for Infectious Disease"/>
            <person name="Wu L."/>
            <person name="Ma J."/>
        </authorList>
    </citation>
    <scope>NUCLEOTIDE SEQUENCE [LARGE SCALE GENOMIC DNA]</scope>
    <source>
        <strain evidence="3">CGMCC 1.10832</strain>
    </source>
</reference>
<accession>A0ABQ1MKK1</accession>
<evidence type="ECO:0000313" key="2">
    <source>
        <dbReference type="EMBL" id="GGC42079.1"/>
    </source>
</evidence>
<feature type="transmembrane region" description="Helical" evidence="1">
    <location>
        <begin position="12"/>
        <end position="33"/>
    </location>
</feature>
<gene>
    <name evidence="2" type="ORF">GCM10011506_29570</name>
</gene>